<evidence type="ECO:0000313" key="3">
    <source>
        <dbReference type="WBParaSite" id="L893_g15774.t1"/>
    </source>
</evidence>
<sequence length="96" mass="11343">MFLLLVTYSNSEKYVRIVSLWSIVECWPTRATSREHKSLQSARPEDAQMFQLAYLFYYFILIIALDTSYIAMVKVIRERDFYVIECCATCDENAYS</sequence>
<name>A0A1I7YFH1_9BILA</name>
<dbReference type="AlphaFoldDB" id="A0A1I7YFH1"/>
<proteinExistence type="predicted"/>
<dbReference type="WBParaSite" id="L893_g15774.t1">
    <property type="protein sequence ID" value="L893_g15774.t1"/>
    <property type="gene ID" value="L893_g15774"/>
</dbReference>
<feature type="transmembrane region" description="Helical" evidence="1">
    <location>
        <begin position="52"/>
        <end position="72"/>
    </location>
</feature>
<reference evidence="3" key="1">
    <citation type="submission" date="2016-11" db="UniProtKB">
        <authorList>
            <consortium name="WormBaseParasite"/>
        </authorList>
    </citation>
    <scope>IDENTIFICATION</scope>
</reference>
<keyword evidence="1" id="KW-1133">Transmembrane helix</keyword>
<organism evidence="2 3">
    <name type="scientific">Steinernema glaseri</name>
    <dbReference type="NCBI Taxonomy" id="37863"/>
    <lineage>
        <taxon>Eukaryota</taxon>
        <taxon>Metazoa</taxon>
        <taxon>Ecdysozoa</taxon>
        <taxon>Nematoda</taxon>
        <taxon>Chromadorea</taxon>
        <taxon>Rhabditida</taxon>
        <taxon>Tylenchina</taxon>
        <taxon>Panagrolaimomorpha</taxon>
        <taxon>Strongyloidoidea</taxon>
        <taxon>Steinernematidae</taxon>
        <taxon>Steinernema</taxon>
    </lineage>
</organism>
<protein>
    <submittedName>
        <fullName evidence="3">G_PROTEIN_RECEP_F1_2 domain-containing protein</fullName>
    </submittedName>
</protein>
<keyword evidence="1" id="KW-0812">Transmembrane</keyword>
<evidence type="ECO:0000256" key="1">
    <source>
        <dbReference type="SAM" id="Phobius"/>
    </source>
</evidence>
<dbReference type="Proteomes" id="UP000095287">
    <property type="component" value="Unplaced"/>
</dbReference>
<keyword evidence="1" id="KW-0472">Membrane</keyword>
<keyword evidence="2" id="KW-1185">Reference proteome</keyword>
<evidence type="ECO:0000313" key="2">
    <source>
        <dbReference type="Proteomes" id="UP000095287"/>
    </source>
</evidence>
<accession>A0A1I7YFH1</accession>